<dbReference type="AlphaFoldDB" id="A0A9D4Q3P0"/>
<comment type="caution">
    <text evidence="2">The sequence shown here is derived from an EMBL/GenBank/DDBJ whole genome shotgun (WGS) entry which is preliminary data.</text>
</comment>
<gene>
    <name evidence="2" type="ORF">HPB52_023988</name>
</gene>
<feature type="region of interest" description="Disordered" evidence="1">
    <location>
        <begin position="1"/>
        <end position="22"/>
    </location>
</feature>
<proteinExistence type="predicted"/>
<dbReference type="Proteomes" id="UP000821837">
    <property type="component" value="Chromosome 3"/>
</dbReference>
<reference evidence="2" key="1">
    <citation type="journal article" date="2020" name="Cell">
        <title>Large-Scale Comparative Analyses of Tick Genomes Elucidate Their Genetic Diversity and Vector Capacities.</title>
        <authorList>
            <consortium name="Tick Genome and Microbiome Consortium (TIGMIC)"/>
            <person name="Jia N."/>
            <person name="Wang J."/>
            <person name="Shi W."/>
            <person name="Du L."/>
            <person name="Sun Y."/>
            <person name="Zhan W."/>
            <person name="Jiang J.F."/>
            <person name="Wang Q."/>
            <person name="Zhang B."/>
            <person name="Ji P."/>
            <person name="Bell-Sakyi L."/>
            <person name="Cui X.M."/>
            <person name="Yuan T.T."/>
            <person name="Jiang B.G."/>
            <person name="Yang W.F."/>
            <person name="Lam T.T."/>
            <person name="Chang Q.C."/>
            <person name="Ding S.J."/>
            <person name="Wang X.J."/>
            <person name="Zhu J.G."/>
            <person name="Ruan X.D."/>
            <person name="Zhao L."/>
            <person name="Wei J.T."/>
            <person name="Ye R.Z."/>
            <person name="Que T.C."/>
            <person name="Du C.H."/>
            <person name="Zhou Y.H."/>
            <person name="Cheng J.X."/>
            <person name="Dai P.F."/>
            <person name="Guo W.B."/>
            <person name="Han X.H."/>
            <person name="Huang E.J."/>
            <person name="Li L.F."/>
            <person name="Wei W."/>
            <person name="Gao Y.C."/>
            <person name="Liu J.Z."/>
            <person name="Shao H.Z."/>
            <person name="Wang X."/>
            <person name="Wang C.C."/>
            <person name="Yang T.C."/>
            <person name="Huo Q.B."/>
            <person name="Li W."/>
            <person name="Chen H.Y."/>
            <person name="Chen S.E."/>
            <person name="Zhou L.G."/>
            <person name="Ni X.B."/>
            <person name="Tian J.H."/>
            <person name="Sheng Y."/>
            <person name="Liu T."/>
            <person name="Pan Y.S."/>
            <person name="Xia L.Y."/>
            <person name="Li J."/>
            <person name="Zhao F."/>
            <person name="Cao W.C."/>
        </authorList>
    </citation>
    <scope>NUCLEOTIDE SEQUENCE</scope>
    <source>
        <strain evidence="2">Rsan-2018</strain>
    </source>
</reference>
<dbReference type="EMBL" id="JABSTV010001249">
    <property type="protein sequence ID" value="KAH7963950.1"/>
    <property type="molecule type" value="Genomic_DNA"/>
</dbReference>
<evidence type="ECO:0000313" key="2">
    <source>
        <dbReference type="EMBL" id="KAH7963950.1"/>
    </source>
</evidence>
<reference evidence="2" key="2">
    <citation type="submission" date="2021-09" db="EMBL/GenBank/DDBJ databases">
        <authorList>
            <person name="Jia N."/>
            <person name="Wang J."/>
            <person name="Shi W."/>
            <person name="Du L."/>
            <person name="Sun Y."/>
            <person name="Zhan W."/>
            <person name="Jiang J."/>
            <person name="Wang Q."/>
            <person name="Zhang B."/>
            <person name="Ji P."/>
            <person name="Sakyi L.B."/>
            <person name="Cui X."/>
            <person name="Yuan T."/>
            <person name="Jiang B."/>
            <person name="Yang W."/>
            <person name="Lam T.T.-Y."/>
            <person name="Chang Q."/>
            <person name="Ding S."/>
            <person name="Wang X."/>
            <person name="Zhu J."/>
            <person name="Ruan X."/>
            <person name="Zhao L."/>
            <person name="Wei J."/>
            <person name="Que T."/>
            <person name="Du C."/>
            <person name="Cheng J."/>
            <person name="Dai P."/>
            <person name="Han X."/>
            <person name="Huang E."/>
            <person name="Gao Y."/>
            <person name="Liu J."/>
            <person name="Shao H."/>
            <person name="Ye R."/>
            <person name="Li L."/>
            <person name="Wei W."/>
            <person name="Wang X."/>
            <person name="Wang C."/>
            <person name="Huo Q."/>
            <person name="Li W."/>
            <person name="Guo W."/>
            <person name="Chen H."/>
            <person name="Chen S."/>
            <person name="Zhou L."/>
            <person name="Zhou L."/>
            <person name="Ni X."/>
            <person name="Tian J."/>
            <person name="Zhou Y."/>
            <person name="Sheng Y."/>
            <person name="Liu T."/>
            <person name="Pan Y."/>
            <person name="Xia L."/>
            <person name="Li J."/>
            <person name="Zhao F."/>
            <person name="Cao W."/>
        </authorList>
    </citation>
    <scope>NUCLEOTIDE SEQUENCE</scope>
    <source>
        <strain evidence="2">Rsan-2018</strain>
        <tissue evidence="2">Larvae</tissue>
    </source>
</reference>
<dbReference type="PROSITE" id="PS51257">
    <property type="entry name" value="PROKAR_LIPOPROTEIN"/>
    <property type="match status" value="1"/>
</dbReference>
<sequence length="103" mass="10788">MLIFRGALPQHPRGSTSAPAMSPHYWIPPTSVSCTDVTEVHALLAPFSAAAAPRECCLGAAPPVSHRDNETSVDKAEGDANIAVVSSQQLDTSLPTEPPAKRS</sequence>
<accession>A0A9D4Q3P0</accession>
<keyword evidence="3" id="KW-1185">Reference proteome</keyword>
<evidence type="ECO:0000256" key="1">
    <source>
        <dbReference type="SAM" id="MobiDB-lite"/>
    </source>
</evidence>
<organism evidence="2 3">
    <name type="scientific">Rhipicephalus sanguineus</name>
    <name type="common">Brown dog tick</name>
    <name type="synonym">Ixodes sanguineus</name>
    <dbReference type="NCBI Taxonomy" id="34632"/>
    <lineage>
        <taxon>Eukaryota</taxon>
        <taxon>Metazoa</taxon>
        <taxon>Ecdysozoa</taxon>
        <taxon>Arthropoda</taxon>
        <taxon>Chelicerata</taxon>
        <taxon>Arachnida</taxon>
        <taxon>Acari</taxon>
        <taxon>Parasitiformes</taxon>
        <taxon>Ixodida</taxon>
        <taxon>Ixodoidea</taxon>
        <taxon>Ixodidae</taxon>
        <taxon>Rhipicephalinae</taxon>
        <taxon>Rhipicephalus</taxon>
        <taxon>Rhipicephalus</taxon>
    </lineage>
</organism>
<evidence type="ECO:0000313" key="3">
    <source>
        <dbReference type="Proteomes" id="UP000821837"/>
    </source>
</evidence>
<name>A0A9D4Q3P0_RHISA</name>
<protein>
    <submittedName>
        <fullName evidence="2">Uncharacterized protein</fullName>
    </submittedName>
</protein>